<dbReference type="EMBL" id="JROU02001479">
    <property type="protein sequence ID" value="OEH76365.1"/>
    <property type="molecule type" value="Genomic_DNA"/>
</dbReference>
<keyword evidence="2" id="KW-1185">Reference proteome</keyword>
<accession>A0A1D3CYT7</accession>
<dbReference type="Proteomes" id="UP000095192">
    <property type="component" value="Unassembled WGS sequence"/>
</dbReference>
<proteinExistence type="predicted"/>
<sequence length="135" mass="15531">MNYLPDAVESWWQLHLPFAEMASPLMESTTVEAFRKGDLKRTKKHIEGVKVIIHNLNHYTRLRTRNSSKRHTFDIEADRKICGWRSAGAKLKAAKLHGCYVFKCRGAVSSMWPRTNSPRTGFRQTQAYLTRAGIP</sequence>
<name>A0A1D3CYT7_9EIME</name>
<dbReference type="VEuPathDB" id="ToxoDB:cyc_02564"/>
<organism evidence="1 2">
    <name type="scientific">Cyclospora cayetanensis</name>
    <dbReference type="NCBI Taxonomy" id="88456"/>
    <lineage>
        <taxon>Eukaryota</taxon>
        <taxon>Sar</taxon>
        <taxon>Alveolata</taxon>
        <taxon>Apicomplexa</taxon>
        <taxon>Conoidasida</taxon>
        <taxon>Coccidia</taxon>
        <taxon>Eucoccidiorida</taxon>
        <taxon>Eimeriorina</taxon>
        <taxon>Eimeriidae</taxon>
        <taxon>Cyclospora</taxon>
    </lineage>
</organism>
<comment type="caution">
    <text evidence="1">The sequence shown here is derived from an EMBL/GenBank/DDBJ whole genome shotgun (WGS) entry which is preliminary data.</text>
</comment>
<evidence type="ECO:0000313" key="1">
    <source>
        <dbReference type="EMBL" id="OEH76365.1"/>
    </source>
</evidence>
<gene>
    <name evidence="1" type="ORF">cyc_02564</name>
</gene>
<dbReference type="InParanoid" id="A0A1D3CYT7"/>
<protein>
    <submittedName>
        <fullName evidence="1">Uncharacterized protein</fullName>
    </submittedName>
</protein>
<dbReference type="AlphaFoldDB" id="A0A1D3CYT7"/>
<evidence type="ECO:0000313" key="2">
    <source>
        <dbReference type="Proteomes" id="UP000095192"/>
    </source>
</evidence>
<reference evidence="1 2" key="1">
    <citation type="journal article" date="2016" name="BMC Genomics">
        <title>Comparative genomics reveals Cyclospora cayetanensis possesses coccidia-like metabolism and invasion components but unique surface antigens.</title>
        <authorList>
            <person name="Liu S."/>
            <person name="Wang L."/>
            <person name="Zheng H."/>
            <person name="Xu Z."/>
            <person name="Roellig D.M."/>
            <person name="Li N."/>
            <person name="Frace M.A."/>
            <person name="Tang K."/>
            <person name="Arrowood M.J."/>
            <person name="Moss D.M."/>
            <person name="Zhang L."/>
            <person name="Feng Y."/>
            <person name="Xiao L."/>
        </authorList>
    </citation>
    <scope>NUCLEOTIDE SEQUENCE [LARGE SCALE GENOMIC DNA]</scope>
    <source>
        <strain evidence="1 2">CHN_HEN01</strain>
    </source>
</reference>